<sequence length="351" mass="40867">MTIQDLKNQNLILFEVISGSKAFGLSTPSSDTDIKGVYYLPKDRFFSMNYIPQISNETNDEVYFELGRFVELLLKNNPNTLEILASPEDCILYKNSVMSSLTIELFLSKLVKDTFAGYAISQIKKAQGFKKKIVNPIDKQRKSILDFCFVLYGNNSIEIKEWLLINNLKKELCGLVKIPNTIGIYAIYYDYLEINNFRGILQNELSNELSLSSIPSNCPVKAYLYFNKDGYSSYCKEYKLYWDWVNSRNIERFKMNQSHGKNYDSKNMMHTIRLLQSAKNILKTGTLNIRSTNREELLNIKYGKWSYKDLMSYANQLLNEIEVLYERTSLPKLPNYSLAEETLIKMRETLY</sequence>
<comment type="caution">
    <text evidence="1">The sequence shown here is derived from an EMBL/GenBank/DDBJ whole genome shotgun (WGS) entry which is preliminary data.</text>
</comment>
<reference evidence="1 2" key="1">
    <citation type="submission" date="2019-02" db="EMBL/GenBank/DDBJ databases">
        <title>Apibacter muscae sp. nov.: a novel member of the house fly microbiota.</title>
        <authorList>
            <person name="Park R."/>
        </authorList>
    </citation>
    <scope>NUCLEOTIDE SEQUENCE [LARGE SCALE GENOMIC DNA]</scope>
    <source>
        <strain evidence="1 2">AL1</strain>
    </source>
</reference>
<dbReference type="Pfam" id="PF10127">
    <property type="entry name" value="RlaP"/>
    <property type="match status" value="1"/>
</dbReference>
<dbReference type="PANTHER" id="PTHR34817:SF1">
    <property type="entry name" value="NUCLEOTIDYLTRANSFERASE"/>
    <property type="match status" value="1"/>
</dbReference>
<dbReference type="GO" id="GO:0016740">
    <property type="term" value="F:transferase activity"/>
    <property type="evidence" value="ECO:0007669"/>
    <property type="project" value="UniProtKB-KW"/>
</dbReference>
<keyword evidence="1" id="KW-0808">Transferase</keyword>
<gene>
    <name evidence="1" type="ORF">ETU09_10960</name>
</gene>
<dbReference type="Proteomes" id="UP000319499">
    <property type="component" value="Unassembled WGS sequence"/>
</dbReference>
<dbReference type="InterPro" id="IPR018775">
    <property type="entry name" value="RlaP"/>
</dbReference>
<name>A0A563D7P9_9FLAO</name>
<protein>
    <submittedName>
        <fullName evidence="1">Nucleotidyltransferase</fullName>
    </submittedName>
</protein>
<accession>A0A563D7P9</accession>
<proteinExistence type="predicted"/>
<dbReference type="OrthoDB" id="243791at2"/>
<dbReference type="PANTHER" id="PTHR34817">
    <property type="entry name" value="NUCLEOTIDYLTRANSFERASE"/>
    <property type="match status" value="1"/>
</dbReference>
<keyword evidence="2" id="KW-1185">Reference proteome</keyword>
<evidence type="ECO:0000313" key="2">
    <source>
        <dbReference type="Proteomes" id="UP000319499"/>
    </source>
</evidence>
<dbReference type="AlphaFoldDB" id="A0A563D7P9"/>
<dbReference type="EMBL" id="SELH01000026">
    <property type="protein sequence ID" value="TWP26210.1"/>
    <property type="molecule type" value="Genomic_DNA"/>
</dbReference>
<evidence type="ECO:0000313" key="1">
    <source>
        <dbReference type="EMBL" id="TWP26210.1"/>
    </source>
</evidence>
<dbReference type="RefSeq" id="WP_146293568.1">
    <property type="nucleotide sequence ID" value="NZ_SELH01000026.1"/>
</dbReference>
<organism evidence="1 2">
    <name type="scientific">Apibacter muscae</name>
    <dbReference type="NCBI Taxonomy" id="2509004"/>
    <lineage>
        <taxon>Bacteria</taxon>
        <taxon>Pseudomonadati</taxon>
        <taxon>Bacteroidota</taxon>
        <taxon>Flavobacteriia</taxon>
        <taxon>Flavobacteriales</taxon>
        <taxon>Weeksellaceae</taxon>
        <taxon>Apibacter</taxon>
    </lineage>
</organism>